<comment type="caution">
    <text evidence="2">The sequence shown here is derived from an EMBL/GenBank/DDBJ whole genome shotgun (WGS) entry which is preliminary data.</text>
</comment>
<dbReference type="RefSeq" id="WP_347920326.1">
    <property type="nucleotide sequence ID" value="NZ_JBDXMX010000003.1"/>
</dbReference>
<proteinExistence type="predicted"/>
<dbReference type="Proteomes" id="UP001484097">
    <property type="component" value="Unassembled WGS sequence"/>
</dbReference>
<reference evidence="2 3" key="1">
    <citation type="submission" date="2024-05" db="EMBL/GenBank/DDBJ databases">
        <authorList>
            <person name="Yi C."/>
        </authorList>
    </citation>
    <scope>NUCLEOTIDE SEQUENCE [LARGE SCALE GENOMIC DNA]</scope>
    <source>
        <strain evidence="2 3">XS13</strain>
    </source>
</reference>
<accession>A0ABV0IJJ7</accession>
<name>A0ABV0IJJ7_9MICC</name>
<organism evidence="2 3">
    <name type="scientific">Citricoccus nitrophenolicus</name>
    <dbReference type="NCBI Taxonomy" id="863575"/>
    <lineage>
        <taxon>Bacteria</taxon>
        <taxon>Bacillati</taxon>
        <taxon>Actinomycetota</taxon>
        <taxon>Actinomycetes</taxon>
        <taxon>Micrococcales</taxon>
        <taxon>Micrococcaceae</taxon>
        <taxon>Citricoccus</taxon>
    </lineage>
</organism>
<keyword evidence="1" id="KW-0812">Transmembrane</keyword>
<evidence type="ECO:0000256" key="1">
    <source>
        <dbReference type="SAM" id="Phobius"/>
    </source>
</evidence>
<feature type="transmembrane region" description="Helical" evidence="1">
    <location>
        <begin position="28"/>
        <end position="50"/>
    </location>
</feature>
<protein>
    <recommendedName>
        <fullName evidence="4">DUF4190 domain-containing protein</fullName>
    </recommendedName>
</protein>
<evidence type="ECO:0000313" key="2">
    <source>
        <dbReference type="EMBL" id="MEO9247660.1"/>
    </source>
</evidence>
<evidence type="ECO:0000313" key="3">
    <source>
        <dbReference type="Proteomes" id="UP001484097"/>
    </source>
</evidence>
<sequence length="75" mass="7961">MFPAIASGALAIASCSDAGTRTAARAARILGIVAVVGGFAWGILALYYFFGMLVIGFSGEDPPYGIWNWWEAFAR</sequence>
<gene>
    <name evidence="2" type="ORF">ABDK96_08215</name>
</gene>
<keyword evidence="1" id="KW-1133">Transmembrane helix</keyword>
<keyword evidence="3" id="KW-1185">Reference proteome</keyword>
<dbReference type="EMBL" id="JBDXMX010000003">
    <property type="protein sequence ID" value="MEO9247660.1"/>
    <property type="molecule type" value="Genomic_DNA"/>
</dbReference>
<evidence type="ECO:0008006" key="4">
    <source>
        <dbReference type="Google" id="ProtNLM"/>
    </source>
</evidence>
<keyword evidence="1" id="KW-0472">Membrane</keyword>